<keyword evidence="2" id="KW-1185">Reference proteome</keyword>
<protein>
    <submittedName>
        <fullName evidence="1">Uncharacterized protein</fullName>
    </submittedName>
</protein>
<organism evidence="1 2">
    <name type="scientific">Prorocentrum cordatum</name>
    <dbReference type="NCBI Taxonomy" id="2364126"/>
    <lineage>
        <taxon>Eukaryota</taxon>
        <taxon>Sar</taxon>
        <taxon>Alveolata</taxon>
        <taxon>Dinophyceae</taxon>
        <taxon>Prorocentrales</taxon>
        <taxon>Prorocentraceae</taxon>
        <taxon>Prorocentrum</taxon>
    </lineage>
</organism>
<evidence type="ECO:0000313" key="2">
    <source>
        <dbReference type="Proteomes" id="UP001189429"/>
    </source>
</evidence>
<reference evidence="1" key="1">
    <citation type="submission" date="2023-10" db="EMBL/GenBank/DDBJ databases">
        <authorList>
            <person name="Chen Y."/>
            <person name="Shah S."/>
            <person name="Dougan E. K."/>
            <person name="Thang M."/>
            <person name="Chan C."/>
        </authorList>
    </citation>
    <scope>NUCLEOTIDE SEQUENCE [LARGE SCALE GENOMIC DNA]</scope>
</reference>
<evidence type="ECO:0000313" key="1">
    <source>
        <dbReference type="EMBL" id="CAK0826174.1"/>
    </source>
</evidence>
<dbReference type="Proteomes" id="UP001189429">
    <property type="component" value="Unassembled WGS sequence"/>
</dbReference>
<gene>
    <name evidence="1" type="ORF">PCOR1329_LOCUS26111</name>
</gene>
<proteinExistence type="predicted"/>
<comment type="caution">
    <text evidence="1">The sequence shown here is derived from an EMBL/GenBank/DDBJ whole genome shotgun (WGS) entry which is preliminary data.</text>
</comment>
<sequence>VSWKQLALTVKAAREIEHPRPRELAGGAVSFLEMSAVTDTTKDRYRGHALRFLEWLSWHEHDFSTASQLDVVVISFLTDLALDGFDSATGRMTVAALRHYLPHLLGGKRPLPRATRALDAWRTLPRAAAMAVAGWMISMNLPSMAVYAALVFHAYLRPSEAYRLSVGSLVPPIADSSFNAWGLIVSDAKSGRPGKTGVTDESVLVDAPELWPVLHALTLGASTDSSLWNFRPAEVRAKLAQGLQQLGLQKESPSLYTIRHGGASHDLLSGSRTIAEVKEGRRWISDQSLRRYGKRTRMQQRSADLPPTVAYFGEQVFSRLAELIETRHVT</sequence>
<dbReference type="InterPro" id="IPR011010">
    <property type="entry name" value="DNA_brk_join_enz"/>
</dbReference>
<feature type="non-terminal residue" evidence="1">
    <location>
        <position position="1"/>
    </location>
</feature>
<accession>A0ABN9S341</accession>
<dbReference type="EMBL" id="CAUYUJ010009224">
    <property type="protein sequence ID" value="CAK0826174.1"/>
    <property type="molecule type" value="Genomic_DNA"/>
</dbReference>
<name>A0ABN9S341_9DINO</name>
<dbReference type="SUPFAM" id="SSF56349">
    <property type="entry name" value="DNA breaking-rejoining enzymes"/>
    <property type="match status" value="1"/>
</dbReference>